<protein>
    <recommendedName>
        <fullName evidence="4">50S ribosomal protein L33</fullName>
    </recommendedName>
</protein>
<comment type="caution">
    <text evidence="2">The sequence shown here is derived from an EMBL/GenBank/DDBJ whole genome shotgun (WGS) entry which is preliminary data.</text>
</comment>
<dbReference type="RefSeq" id="WP_213430555.1">
    <property type="nucleotide sequence ID" value="NZ_AP031290.1"/>
</dbReference>
<organism evidence="2 3">
    <name type="scientific">Paenibacillus melissococcoides</name>
    <dbReference type="NCBI Taxonomy" id="2912268"/>
    <lineage>
        <taxon>Bacteria</taxon>
        <taxon>Bacillati</taxon>
        <taxon>Bacillota</taxon>
        <taxon>Bacilli</taxon>
        <taxon>Bacillales</taxon>
        <taxon>Paenibacillaceae</taxon>
        <taxon>Paenibacillus</taxon>
    </lineage>
</organism>
<evidence type="ECO:0000256" key="1">
    <source>
        <dbReference type="SAM" id="MobiDB-lite"/>
    </source>
</evidence>
<name>A0ABM9G943_9BACL</name>
<sequence length="90" mass="10584">MSKKTGTSMGGGIVNAKREQRKLMKSMPKEKLYVYACKEGHQRIETVKLQESPFCTNCTMRLGVYNRLEYIRTTDRIKQSTKPKKRQRRK</sequence>
<evidence type="ECO:0008006" key="4">
    <source>
        <dbReference type="Google" id="ProtNLM"/>
    </source>
</evidence>
<proteinExistence type="predicted"/>
<keyword evidence="3" id="KW-1185">Reference proteome</keyword>
<reference evidence="2" key="1">
    <citation type="submission" date="2022-06" db="EMBL/GenBank/DDBJ databases">
        <authorList>
            <person name="Dietemann V."/>
            <person name="Ory F."/>
            <person name="Dainat B."/>
            <person name="Oberhansli S."/>
        </authorList>
    </citation>
    <scope>NUCLEOTIDE SEQUENCE</scope>
    <source>
        <strain evidence="2">Ena-SAMPLE-TAB-26-04-2022-14:26:32:270-5432</strain>
    </source>
</reference>
<gene>
    <name evidence="2" type="ORF">WJ0W_007186</name>
</gene>
<dbReference type="EMBL" id="CALYLO010000011">
    <property type="protein sequence ID" value="CAH8248518.1"/>
    <property type="molecule type" value="Genomic_DNA"/>
</dbReference>
<evidence type="ECO:0000313" key="2">
    <source>
        <dbReference type="EMBL" id="CAH8248518.1"/>
    </source>
</evidence>
<accession>A0ABM9G943</accession>
<evidence type="ECO:0000313" key="3">
    <source>
        <dbReference type="Proteomes" id="UP001154322"/>
    </source>
</evidence>
<dbReference type="Proteomes" id="UP001154322">
    <property type="component" value="Unassembled WGS sequence"/>
</dbReference>
<feature type="region of interest" description="Disordered" evidence="1">
    <location>
        <begin position="1"/>
        <end position="21"/>
    </location>
</feature>